<dbReference type="Gene3D" id="1.10.10.10">
    <property type="entry name" value="Winged helix-like DNA-binding domain superfamily/Winged helix DNA-binding domain"/>
    <property type="match status" value="1"/>
</dbReference>
<dbReference type="Proteomes" id="UP000609849">
    <property type="component" value="Unassembled WGS sequence"/>
</dbReference>
<keyword evidence="3" id="KW-0731">Sigma factor</keyword>
<reference evidence="6 7" key="1">
    <citation type="submission" date="2020-08" db="EMBL/GenBank/DDBJ databases">
        <authorList>
            <person name="Liu C."/>
            <person name="Sun Q."/>
        </authorList>
    </citation>
    <scope>NUCLEOTIDE SEQUENCE [LARGE SCALE GENOMIC DNA]</scope>
    <source>
        <strain evidence="6 7">NSJ-18</strain>
    </source>
</reference>
<evidence type="ECO:0000256" key="2">
    <source>
        <dbReference type="ARBA" id="ARBA00023015"/>
    </source>
</evidence>
<accession>A0ABR7JKL8</accession>
<dbReference type="InterPro" id="IPR036388">
    <property type="entry name" value="WH-like_DNA-bd_sf"/>
</dbReference>
<keyword evidence="2" id="KW-0805">Transcription regulation</keyword>
<dbReference type="SUPFAM" id="SSF88659">
    <property type="entry name" value="Sigma3 and sigma4 domains of RNA polymerase sigma factors"/>
    <property type="match status" value="1"/>
</dbReference>
<feature type="domain" description="RNA polymerase sigma factor 70 region 4 type 2" evidence="5">
    <location>
        <begin position="114"/>
        <end position="161"/>
    </location>
</feature>
<dbReference type="InterPro" id="IPR014284">
    <property type="entry name" value="RNA_pol_sigma-70_dom"/>
</dbReference>
<gene>
    <name evidence="6" type="ORF">H8923_00895</name>
</gene>
<dbReference type="SUPFAM" id="SSF88946">
    <property type="entry name" value="Sigma2 domain of RNA polymerase sigma factors"/>
    <property type="match status" value="1"/>
</dbReference>
<comment type="similarity">
    <text evidence="1">Belongs to the sigma-70 factor family. ECF subfamily.</text>
</comment>
<evidence type="ECO:0000313" key="7">
    <source>
        <dbReference type="Proteomes" id="UP000609849"/>
    </source>
</evidence>
<evidence type="ECO:0000256" key="3">
    <source>
        <dbReference type="ARBA" id="ARBA00023082"/>
    </source>
</evidence>
<dbReference type="Pfam" id="PF08281">
    <property type="entry name" value="Sigma70_r4_2"/>
    <property type="match status" value="1"/>
</dbReference>
<name>A0ABR7JKL8_9FIRM</name>
<keyword evidence="7" id="KW-1185">Reference proteome</keyword>
<dbReference type="InterPro" id="IPR039425">
    <property type="entry name" value="RNA_pol_sigma-70-like"/>
</dbReference>
<dbReference type="InterPro" id="IPR013324">
    <property type="entry name" value="RNA_pol_sigma_r3/r4-like"/>
</dbReference>
<dbReference type="EMBL" id="JACRWE010000001">
    <property type="protein sequence ID" value="MBC5995302.1"/>
    <property type="molecule type" value="Genomic_DNA"/>
</dbReference>
<dbReference type="PANTHER" id="PTHR43133:SF51">
    <property type="entry name" value="RNA POLYMERASE SIGMA FACTOR"/>
    <property type="match status" value="1"/>
</dbReference>
<dbReference type="RefSeq" id="WP_153971488.1">
    <property type="nucleotide sequence ID" value="NZ_JACRWE010000001.1"/>
</dbReference>
<evidence type="ECO:0000256" key="4">
    <source>
        <dbReference type="ARBA" id="ARBA00023163"/>
    </source>
</evidence>
<proteinExistence type="inferred from homology"/>
<dbReference type="PANTHER" id="PTHR43133">
    <property type="entry name" value="RNA POLYMERASE ECF-TYPE SIGMA FACTO"/>
    <property type="match status" value="1"/>
</dbReference>
<organism evidence="6 7">
    <name type="scientific">Romboutsia faecis</name>
    <dbReference type="NCBI Taxonomy" id="2764597"/>
    <lineage>
        <taxon>Bacteria</taxon>
        <taxon>Bacillati</taxon>
        <taxon>Bacillota</taxon>
        <taxon>Clostridia</taxon>
        <taxon>Peptostreptococcales</taxon>
        <taxon>Peptostreptococcaceae</taxon>
        <taxon>Romboutsia</taxon>
    </lineage>
</organism>
<dbReference type="InterPro" id="IPR013249">
    <property type="entry name" value="RNA_pol_sigma70_r4_t2"/>
</dbReference>
<dbReference type="NCBIfam" id="TIGR02937">
    <property type="entry name" value="sigma70-ECF"/>
    <property type="match status" value="1"/>
</dbReference>
<evidence type="ECO:0000259" key="5">
    <source>
        <dbReference type="Pfam" id="PF08281"/>
    </source>
</evidence>
<evidence type="ECO:0000256" key="1">
    <source>
        <dbReference type="ARBA" id="ARBA00010641"/>
    </source>
</evidence>
<protein>
    <submittedName>
        <fullName evidence="6">Sigma-70 family RNA polymerase sigma factor</fullName>
    </submittedName>
</protein>
<dbReference type="InterPro" id="IPR013325">
    <property type="entry name" value="RNA_pol_sigma_r2"/>
</dbReference>
<comment type="caution">
    <text evidence="6">The sequence shown here is derived from an EMBL/GenBank/DDBJ whole genome shotgun (WGS) entry which is preliminary data.</text>
</comment>
<dbReference type="Gene3D" id="1.10.1740.10">
    <property type="match status" value="1"/>
</dbReference>
<sequence length="173" mass="20343">MEDKLVKKAIKGNFKAYSILVNELKNEGYKLAYTILKNEDDSIDAYLQAVEKGLKSINKLKDPQYFKTWFLRIVINESKNIIKKNHKIVYLNDIKIDEIKEKLDTETKIDLEIALENIEPQVKEMIKLKYYMGYKLDEISSILDIPIGTVKGKMYTALKNMRKELEIIDYENR</sequence>
<keyword evidence="4" id="KW-0804">Transcription</keyword>
<evidence type="ECO:0000313" key="6">
    <source>
        <dbReference type="EMBL" id="MBC5995302.1"/>
    </source>
</evidence>